<comment type="caution">
    <text evidence="1">The sequence shown here is derived from an EMBL/GenBank/DDBJ whole genome shotgun (WGS) entry which is preliminary data.</text>
</comment>
<dbReference type="Proteomes" id="UP001164250">
    <property type="component" value="Chromosome 6"/>
</dbReference>
<dbReference type="EMBL" id="CM047902">
    <property type="protein sequence ID" value="KAJ0094263.1"/>
    <property type="molecule type" value="Genomic_DNA"/>
</dbReference>
<keyword evidence="2" id="KW-1185">Reference proteome</keyword>
<organism evidence="1 2">
    <name type="scientific">Pistacia atlantica</name>
    <dbReference type="NCBI Taxonomy" id="434234"/>
    <lineage>
        <taxon>Eukaryota</taxon>
        <taxon>Viridiplantae</taxon>
        <taxon>Streptophyta</taxon>
        <taxon>Embryophyta</taxon>
        <taxon>Tracheophyta</taxon>
        <taxon>Spermatophyta</taxon>
        <taxon>Magnoliopsida</taxon>
        <taxon>eudicotyledons</taxon>
        <taxon>Gunneridae</taxon>
        <taxon>Pentapetalae</taxon>
        <taxon>rosids</taxon>
        <taxon>malvids</taxon>
        <taxon>Sapindales</taxon>
        <taxon>Anacardiaceae</taxon>
        <taxon>Pistacia</taxon>
    </lineage>
</organism>
<protein>
    <submittedName>
        <fullName evidence="1">Uncharacterized protein</fullName>
    </submittedName>
</protein>
<accession>A0ACC1B5U0</accession>
<sequence length="76" mass="8207">MKIEIPHETETVSPTSGLIRQPSSAKSNCLCSPTTHAGSFRCRLHRAPSFQRTKSMDSASLRDSTSKADTSGVEAQ</sequence>
<gene>
    <name evidence="1" type="ORF">Patl1_16039</name>
</gene>
<evidence type="ECO:0000313" key="1">
    <source>
        <dbReference type="EMBL" id="KAJ0094263.1"/>
    </source>
</evidence>
<evidence type="ECO:0000313" key="2">
    <source>
        <dbReference type="Proteomes" id="UP001164250"/>
    </source>
</evidence>
<name>A0ACC1B5U0_9ROSI</name>
<proteinExistence type="predicted"/>
<reference evidence="2" key="1">
    <citation type="journal article" date="2023" name="G3 (Bethesda)">
        <title>Genome assembly and association tests identify interacting loci associated with vigor, precocity, and sex in interspecific pistachio rootstocks.</title>
        <authorList>
            <person name="Palmer W."/>
            <person name="Jacygrad E."/>
            <person name="Sagayaradj S."/>
            <person name="Cavanaugh K."/>
            <person name="Han R."/>
            <person name="Bertier L."/>
            <person name="Beede B."/>
            <person name="Kafkas S."/>
            <person name="Golino D."/>
            <person name="Preece J."/>
            <person name="Michelmore R."/>
        </authorList>
    </citation>
    <scope>NUCLEOTIDE SEQUENCE [LARGE SCALE GENOMIC DNA]</scope>
</reference>